<dbReference type="Proteomes" id="UP001229486">
    <property type="component" value="Unassembled WGS sequence"/>
</dbReference>
<gene>
    <name evidence="2" type="ORF">J2793_006536</name>
</gene>
<name>A0AB73IM96_9BURK</name>
<dbReference type="AlphaFoldDB" id="A0AB73IM96"/>
<dbReference type="SUPFAM" id="SSF89796">
    <property type="entry name" value="CoA-transferase family III (CaiB/BaiF)"/>
    <property type="match status" value="1"/>
</dbReference>
<dbReference type="InterPro" id="IPR044855">
    <property type="entry name" value="CoA-Trfase_III_dom3_sf"/>
</dbReference>
<keyword evidence="1" id="KW-0808">Transferase</keyword>
<dbReference type="RefSeq" id="WP_392395777.1">
    <property type="nucleotide sequence ID" value="NZ_JAURTK010000015.1"/>
</dbReference>
<dbReference type="GO" id="GO:0008410">
    <property type="term" value="F:CoA-transferase activity"/>
    <property type="evidence" value="ECO:0007669"/>
    <property type="project" value="TreeGrafter"/>
</dbReference>
<accession>A0AB73IM96</accession>
<proteinExistence type="predicted"/>
<evidence type="ECO:0000313" key="3">
    <source>
        <dbReference type="Proteomes" id="UP001229486"/>
    </source>
</evidence>
<dbReference type="InterPro" id="IPR003673">
    <property type="entry name" value="CoA-Trfase_fam_III"/>
</dbReference>
<protein>
    <submittedName>
        <fullName evidence="2">Crotonobetainyl-CoA:carnitine CoA-transferase CaiB-like acyl-CoA transferase</fullName>
    </submittedName>
</protein>
<dbReference type="Pfam" id="PF02515">
    <property type="entry name" value="CoA_transf_3"/>
    <property type="match status" value="1"/>
</dbReference>
<dbReference type="EMBL" id="JAURTK010000015">
    <property type="protein sequence ID" value="MDP9651061.1"/>
    <property type="molecule type" value="Genomic_DNA"/>
</dbReference>
<organism evidence="2 3">
    <name type="scientific">Paraburkholderia caledonica</name>
    <dbReference type="NCBI Taxonomy" id="134536"/>
    <lineage>
        <taxon>Bacteria</taxon>
        <taxon>Pseudomonadati</taxon>
        <taxon>Pseudomonadota</taxon>
        <taxon>Betaproteobacteria</taxon>
        <taxon>Burkholderiales</taxon>
        <taxon>Burkholderiaceae</taxon>
        <taxon>Paraburkholderia</taxon>
    </lineage>
</organism>
<comment type="caution">
    <text evidence="2">The sequence shown here is derived from an EMBL/GenBank/DDBJ whole genome shotgun (WGS) entry which is preliminary data.</text>
</comment>
<dbReference type="PANTHER" id="PTHR48207">
    <property type="entry name" value="SUCCINATE--HYDROXYMETHYLGLUTARATE COA-TRANSFERASE"/>
    <property type="match status" value="1"/>
</dbReference>
<reference evidence="2" key="1">
    <citation type="submission" date="2023-07" db="EMBL/GenBank/DDBJ databases">
        <title>Sorghum-associated microbial communities from plants grown in Nebraska, USA.</title>
        <authorList>
            <person name="Schachtman D."/>
        </authorList>
    </citation>
    <scope>NUCLEOTIDE SEQUENCE</scope>
    <source>
        <strain evidence="2">DS1061</strain>
    </source>
</reference>
<evidence type="ECO:0000256" key="1">
    <source>
        <dbReference type="ARBA" id="ARBA00022679"/>
    </source>
</evidence>
<evidence type="ECO:0000313" key="2">
    <source>
        <dbReference type="EMBL" id="MDP9651061.1"/>
    </source>
</evidence>
<dbReference type="Gene3D" id="3.30.1540.10">
    <property type="entry name" value="formyl-coa transferase, domain 3"/>
    <property type="match status" value="1"/>
</dbReference>
<sequence length="389" mass="41750">MTDSHSPRPQLPLSGLTVVAIEQALAAPLCTGRLADMGARVIKVERAEGDFARGYDAAANGHSSYFLWTNHGKESVVLDFKVPEDAALLHRLIANADVFVQNLAPGALARAGFDSAELRERHPRLITCDITGYGESEAVGKLKAYDFLVQCESGLVGVSGAPGAPGRIGVSICDIGAGMNATIAVLSALALRARTGVGSGVSVSLFDGAADWMTVPYVHERYGKGAPPPQGLKHPSIAPYGAYQTLDSREVVISIQNEREWRQFCSVFLNDDDVASDPRFVSNNARVKHRDALDTIIGDAFAARPLAEILTLLGQANIAYGQLRHVTDVVKHPALRTWPMTAEGQDLQMIAPPVRAPWDEHRFRAAPKLGEHTASIRMEFAAASDEVAV</sequence>
<dbReference type="PANTHER" id="PTHR48207:SF3">
    <property type="entry name" value="SUCCINATE--HYDROXYMETHYLGLUTARATE COA-TRANSFERASE"/>
    <property type="match status" value="1"/>
</dbReference>
<dbReference type="Gene3D" id="3.40.50.10540">
    <property type="entry name" value="Crotonobetainyl-coa:carnitine coa-transferase, domain 1"/>
    <property type="match status" value="1"/>
</dbReference>
<dbReference type="InterPro" id="IPR023606">
    <property type="entry name" value="CoA-Trfase_III_dom_1_sf"/>
</dbReference>
<dbReference type="InterPro" id="IPR050483">
    <property type="entry name" value="CoA-transferase_III_domain"/>
</dbReference>